<dbReference type="RefSeq" id="WP_173709695.1">
    <property type="nucleotide sequence ID" value="NZ_JABSWC010000001.1"/>
</dbReference>
<evidence type="ECO:0000313" key="2">
    <source>
        <dbReference type="Proteomes" id="UP001193748"/>
    </source>
</evidence>
<dbReference type="NCBIfam" id="TIGR04141">
    <property type="entry name" value="TIGR04141 family sporadically distributed protein"/>
    <property type="match status" value="1"/>
</dbReference>
<accession>A0AAX0B521</accession>
<dbReference type="Proteomes" id="UP001193748">
    <property type="component" value="Unassembled WGS sequence"/>
</dbReference>
<name>A0AAX0B521_CLOBE</name>
<organism evidence="1 2">
    <name type="scientific">Clostridium beijerinckii</name>
    <name type="common">Clostridium MP</name>
    <dbReference type="NCBI Taxonomy" id="1520"/>
    <lineage>
        <taxon>Bacteria</taxon>
        <taxon>Bacillati</taxon>
        <taxon>Bacillota</taxon>
        <taxon>Clostridia</taxon>
        <taxon>Eubacteriales</taxon>
        <taxon>Clostridiaceae</taxon>
        <taxon>Clostridium</taxon>
    </lineage>
</organism>
<dbReference type="AlphaFoldDB" id="A0AAX0B521"/>
<proteinExistence type="predicted"/>
<comment type="caution">
    <text evidence="1">The sequence shown here is derived from an EMBL/GenBank/DDBJ whole genome shotgun (WGS) entry which is preliminary data.</text>
</comment>
<reference evidence="1" key="2">
    <citation type="journal article" date="2022" name="Nat. Biotechnol.">
        <title>Carbon-negative production of acetone and isopropanol by gas fermentation at industrial pilot scale.</title>
        <authorList>
            <person name="Liew F.E."/>
            <person name="Nogle R."/>
            <person name="Abdalla T."/>
            <person name="Rasor B.J."/>
            <person name="Canter C."/>
            <person name="Jensen R.O."/>
            <person name="Wang L."/>
            <person name="Strutz J."/>
            <person name="Chirania P."/>
            <person name="De Tissera S."/>
            <person name="Mueller A.P."/>
            <person name="Ruan Z."/>
            <person name="Gao A."/>
            <person name="Tran L."/>
            <person name="Engle N.L."/>
            <person name="Bromley J.C."/>
            <person name="Daniell J."/>
            <person name="Conrado R."/>
            <person name="Tschaplinski T.J."/>
            <person name="Giannone R.J."/>
            <person name="Hettich R.L."/>
            <person name="Karim A.S."/>
            <person name="Simpson S.D."/>
            <person name="Brown S.D."/>
            <person name="Leang C."/>
            <person name="Jewett M.C."/>
            <person name="Kopke M."/>
        </authorList>
    </citation>
    <scope>NUCLEOTIDE SEQUENCE</scope>
    <source>
        <strain evidence="1">DJ080</strain>
    </source>
</reference>
<dbReference type="InterPro" id="IPR026487">
    <property type="entry name" value="CHP04141"/>
</dbReference>
<protein>
    <submittedName>
        <fullName evidence="1">Uncharacterized protein (TIGR04141 family)</fullName>
    </submittedName>
</protein>
<sequence length="530" mass="62288">MKLTYYLFKSTVEKFEDTIISKKVTASNNFEELKITNEKLNFETKVFIQRNKTKEPKWLKFLESDVEILDKAELKNTVNSFIIILKIYKDDNEYFFGITGGMGFTGINKDKLESDFGLKVTLNCVNPSELKAVDVRNIDIKTRQKRIHINKGSRIDEFEFDFQQDIINLVSGKSKAEKIGKNLRGTASLNLDSDIRFEILGDKCRELLDLYQSEDYKEEFDFIDNMKLIKSKELKNTLFMCLWESIGDRDGKVLLTYPDMIEYERCTNFKLMYNSKHKEVEDLDITKLYAFLDELNINKYENYEKVKVVGLDEFGTPVTTTVSIKEFIVYEIKFEEKLYIFTLNDWYYIEENYYKVIQEEVNKIALMNDGFLQPIKKGESEGSYNEKHNNDYFMLMDKDNFQIPKSKSKIEICDLFSKENHFVCVKRETSSATLSHLFAQGSVSMDLLRNVPEYREKLTILIDNKFKNLNYNIDNFPYEKSIVVYAISTDKGGDIRKIIPFFSKVNLLQHVKRIKELGMDVRLFKIPIIK</sequence>
<dbReference type="Pfam" id="PF19614">
    <property type="entry name" value="DUF6119"/>
    <property type="match status" value="1"/>
</dbReference>
<reference evidence="1" key="1">
    <citation type="submission" date="2020-05" db="EMBL/GenBank/DDBJ databases">
        <authorList>
            <person name="Brown S."/>
            <person name="Huntemann M."/>
            <person name="Clum A."/>
            <person name="Spunde A."/>
            <person name="Palaniappan K."/>
            <person name="Ritter S."/>
            <person name="Mikhailova N."/>
            <person name="Chen I.-M."/>
            <person name="Stamatis D."/>
            <person name="Reddy T."/>
            <person name="O'Malley R."/>
            <person name="Daum C."/>
            <person name="Shapiro N."/>
            <person name="Ivanova N."/>
            <person name="Kyrpides N."/>
            <person name="Woyke T."/>
        </authorList>
    </citation>
    <scope>NUCLEOTIDE SEQUENCE</scope>
    <source>
        <strain evidence="1">DJ080</strain>
    </source>
</reference>
<dbReference type="EMBL" id="JABSWW010000001">
    <property type="protein sequence ID" value="NRT89688.1"/>
    <property type="molecule type" value="Genomic_DNA"/>
</dbReference>
<gene>
    <name evidence="1" type="ORF">B0H41_003367</name>
</gene>
<evidence type="ECO:0000313" key="1">
    <source>
        <dbReference type="EMBL" id="NRT89688.1"/>
    </source>
</evidence>